<evidence type="ECO:0000313" key="2">
    <source>
        <dbReference type="EnsemblPlants" id="ORGLA06G0172400.1"/>
    </source>
</evidence>
<dbReference type="AlphaFoldDB" id="I1Q3L1"/>
<evidence type="ECO:0000256" key="1">
    <source>
        <dbReference type="SAM" id="MobiDB-lite"/>
    </source>
</evidence>
<dbReference type="EnsemblPlants" id="ORGLA06G0172400.1">
    <property type="protein sequence ID" value="ORGLA06G0172400.1"/>
    <property type="gene ID" value="ORGLA06G0172400"/>
</dbReference>
<accession>I1Q3L1</accession>
<dbReference type="Proteomes" id="UP000007306">
    <property type="component" value="Chromosome 6"/>
</dbReference>
<proteinExistence type="predicted"/>
<feature type="compositionally biased region" description="Polar residues" evidence="1">
    <location>
        <begin position="102"/>
        <end position="119"/>
    </location>
</feature>
<reference evidence="2 3" key="2">
    <citation type="submission" date="2018-04" db="EMBL/GenBank/DDBJ databases">
        <title>OglaRS2 (Oryza glaberrima Reference Sequence Version 2).</title>
        <authorList>
            <person name="Zhang J."/>
            <person name="Kudrna D."/>
            <person name="Lee S."/>
            <person name="Talag J."/>
            <person name="Rajasekar S."/>
            <person name="Wing R.A."/>
        </authorList>
    </citation>
    <scope>NUCLEOTIDE SEQUENCE [LARGE SCALE GENOMIC DNA]</scope>
    <source>
        <strain evidence="2 3">cv. IRGC 96717</strain>
    </source>
</reference>
<feature type="region of interest" description="Disordered" evidence="1">
    <location>
        <begin position="102"/>
        <end position="131"/>
    </location>
</feature>
<keyword evidence="3" id="KW-1185">Reference proteome</keyword>
<protein>
    <submittedName>
        <fullName evidence="2">Uncharacterized protein</fullName>
    </submittedName>
</protein>
<sequence>MAVLPFIIQVLKCSWEQQDPFSTNRFRKRGCRRNANSSLVLLPRIGYGRLTDWGIEASEIKRFAPSAAQSTNQRFTFWPNVESLRGFGQKSRDGRILTTKWTNGMTAPRSNIGGTSSSNPPAPQEPLYEHY</sequence>
<name>I1Q3L1_ORYGL</name>
<evidence type="ECO:0000313" key="3">
    <source>
        <dbReference type="Proteomes" id="UP000007306"/>
    </source>
</evidence>
<organism evidence="2 3">
    <name type="scientific">Oryza glaberrima</name>
    <name type="common">African rice</name>
    <dbReference type="NCBI Taxonomy" id="4538"/>
    <lineage>
        <taxon>Eukaryota</taxon>
        <taxon>Viridiplantae</taxon>
        <taxon>Streptophyta</taxon>
        <taxon>Embryophyta</taxon>
        <taxon>Tracheophyta</taxon>
        <taxon>Spermatophyta</taxon>
        <taxon>Magnoliopsida</taxon>
        <taxon>Liliopsida</taxon>
        <taxon>Poales</taxon>
        <taxon>Poaceae</taxon>
        <taxon>BOP clade</taxon>
        <taxon>Oryzoideae</taxon>
        <taxon>Oryzeae</taxon>
        <taxon>Oryzinae</taxon>
        <taxon>Oryza</taxon>
    </lineage>
</organism>
<dbReference type="Gramene" id="ORGLA06G0172400.1">
    <property type="protein sequence ID" value="ORGLA06G0172400.1"/>
    <property type="gene ID" value="ORGLA06G0172400"/>
</dbReference>
<dbReference type="HOGENOM" id="CLU_1930827_0_0_1"/>
<reference evidence="2" key="1">
    <citation type="submission" date="2015-06" db="UniProtKB">
        <authorList>
            <consortium name="EnsemblPlants"/>
        </authorList>
    </citation>
    <scope>IDENTIFICATION</scope>
</reference>